<proteinExistence type="predicted"/>
<evidence type="ECO:0000313" key="2">
    <source>
        <dbReference type="EMBL" id="CAD0339411.1"/>
    </source>
</evidence>
<reference evidence="2" key="1">
    <citation type="submission" date="2020-07" db="EMBL/GenBank/DDBJ databases">
        <authorList>
            <person name="Pothier F. J."/>
        </authorList>
    </citation>
    <scope>NUCLEOTIDE SEQUENCE</scope>
    <source>
        <strain evidence="2">CFBP 2533</strain>
    </source>
</reference>
<dbReference type="AlphaFoldDB" id="A0A6V7DRQ5"/>
<dbReference type="EMBL" id="LR828261">
    <property type="protein sequence ID" value="CAD0339411.1"/>
    <property type="molecule type" value="Genomic_DNA"/>
</dbReference>
<feature type="compositionally biased region" description="Polar residues" evidence="1">
    <location>
        <begin position="14"/>
        <end position="23"/>
    </location>
</feature>
<feature type="region of interest" description="Disordered" evidence="1">
    <location>
        <begin position="1"/>
        <end position="26"/>
    </location>
</feature>
<protein>
    <submittedName>
        <fullName evidence="2">Uncharacterized protein</fullName>
    </submittedName>
</protein>
<sequence>MRGRAKPHALANCTRMNQGSSIPENVDDLMASDQPQATWPQQPVSEPCGPANMTFVIRNC</sequence>
<evidence type="ECO:0000256" key="1">
    <source>
        <dbReference type="SAM" id="MobiDB-lite"/>
    </source>
</evidence>
<gene>
    <name evidence="2" type="ORF">CFBP2533_26690</name>
</gene>
<dbReference type="EMBL" id="LR828261">
    <property type="protein sequence ID" value="CAD0339402.1"/>
    <property type="molecule type" value="Genomic_DNA"/>
</dbReference>
<name>A0A6V7DRQ5_9XANT</name>
<accession>A0A6V7DRQ5</accession>
<organism evidence="2">
    <name type="scientific">Xanthomonas hortorum pv. pelargonii</name>
    <dbReference type="NCBI Taxonomy" id="453602"/>
    <lineage>
        <taxon>Bacteria</taxon>
        <taxon>Pseudomonadati</taxon>
        <taxon>Pseudomonadota</taxon>
        <taxon>Gammaproteobacteria</taxon>
        <taxon>Lysobacterales</taxon>
        <taxon>Lysobacteraceae</taxon>
        <taxon>Xanthomonas</taxon>
    </lineage>
</organism>